<dbReference type="AlphaFoldDB" id="A0AAN6LZB0"/>
<reference evidence="7 8" key="1">
    <citation type="submission" date="2021-02" db="EMBL/GenBank/DDBJ databases">
        <title>Genome assembly of Pseudopithomyces chartarum.</title>
        <authorList>
            <person name="Jauregui R."/>
            <person name="Singh J."/>
            <person name="Voisey C."/>
        </authorList>
    </citation>
    <scope>NUCLEOTIDE SEQUENCE [LARGE SCALE GENOMIC DNA]</scope>
    <source>
        <strain evidence="7 8">AGR01</strain>
    </source>
</reference>
<dbReference type="Pfam" id="PF00782">
    <property type="entry name" value="DSPc"/>
    <property type="match status" value="1"/>
</dbReference>
<dbReference type="PANTHER" id="PTHR45848">
    <property type="entry name" value="DUAL SPECIFICITY PROTEIN PHOSPHATASE 12 FAMILY MEMBER"/>
    <property type="match status" value="1"/>
</dbReference>
<keyword evidence="8" id="KW-1185">Reference proteome</keyword>
<accession>A0AAN6LZB0</accession>
<evidence type="ECO:0000259" key="6">
    <source>
        <dbReference type="PROSITE" id="PS50056"/>
    </source>
</evidence>
<dbReference type="InterPro" id="IPR000340">
    <property type="entry name" value="Dual-sp_phosphatase_cat-dom"/>
</dbReference>
<dbReference type="EC" id="3.1.3.48" evidence="2"/>
<keyword evidence="4" id="KW-0904">Protein phosphatase</keyword>
<comment type="similarity">
    <text evidence="1">Belongs to the protein-tyrosine phosphatase family. Non-receptor class dual specificity subfamily.</text>
</comment>
<sequence>MRQFGFTQVVTLTNARHRPQLDRIEGIQQLWVDIEDNPFEDILICLEGICTWIEDALGQDLAAEHRAKLASTLQTRRGEQDDDEGPGDIVVQDPAEIRSSDKQTTQPPRVLIHCIQGISRSGAILVAYLMRSQQLSYESALKMAQSARAMVAPNSGFADQLRLWQQLQYTIHAWGETTTTASLKDEYLTWRSNRGILLSRSKEDQQKSLLLKMENIMMESRARKNA</sequence>
<evidence type="ECO:0000256" key="1">
    <source>
        <dbReference type="ARBA" id="ARBA00008601"/>
    </source>
</evidence>
<dbReference type="GO" id="GO:0008138">
    <property type="term" value="F:protein tyrosine/serine/threonine phosphatase activity"/>
    <property type="evidence" value="ECO:0007669"/>
    <property type="project" value="TreeGrafter"/>
</dbReference>
<dbReference type="InterPro" id="IPR020422">
    <property type="entry name" value="TYR_PHOSPHATASE_DUAL_dom"/>
</dbReference>
<evidence type="ECO:0000313" key="7">
    <source>
        <dbReference type="EMBL" id="KAK3210242.1"/>
    </source>
</evidence>
<proteinExistence type="inferred from homology"/>
<dbReference type="InterPro" id="IPR000387">
    <property type="entry name" value="Tyr_Pase_dom"/>
</dbReference>
<dbReference type="PROSITE" id="PS50056">
    <property type="entry name" value="TYR_PHOSPHATASE_2"/>
    <property type="match status" value="1"/>
</dbReference>
<feature type="region of interest" description="Disordered" evidence="5">
    <location>
        <begin position="73"/>
        <end position="104"/>
    </location>
</feature>
<protein>
    <recommendedName>
        <fullName evidence="2">protein-tyrosine-phosphatase</fullName>
        <ecNumber evidence="2">3.1.3.48</ecNumber>
    </recommendedName>
</protein>
<dbReference type="GO" id="GO:0004725">
    <property type="term" value="F:protein tyrosine phosphatase activity"/>
    <property type="evidence" value="ECO:0007669"/>
    <property type="project" value="UniProtKB-EC"/>
</dbReference>
<organism evidence="7 8">
    <name type="scientific">Pseudopithomyces chartarum</name>
    <dbReference type="NCBI Taxonomy" id="1892770"/>
    <lineage>
        <taxon>Eukaryota</taxon>
        <taxon>Fungi</taxon>
        <taxon>Dikarya</taxon>
        <taxon>Ascomycota</taxon>
        <taxon>Pezizomycotina</taxon>
        <taxon>Dothideomycetes</taxon>
        <taxon>Pleosporomycetidae</taxon>
        <taxon>Pleosporales</taxon>
        <taxon>Massarineae</taxon>
        <taxon>Didymosphaeriaceae</taxon>
        <taxon>Pseudopithomyces</taxon>
    </lineage>
</organism>
<dbReference type="Gene3D" id="3.90.190.10">
    <property type="entry name" value="Protein tyrosine phosphatase superfamily"/>
    <property type="match status" value="1"/>
</dbReference>
<evidence type="ECO:0000256" key="5">
    <source>
        <dbReference type="SAM" id="MobiDB-lite"/>
    </source>
</evidence>
<dbReference type="PANTHER" id="PTHR45848:SF4">
    <property type="entry name" value="DUAL SPECIFICITY PROTEIN PHOSPHATASE 12"/>
    <property type="match status" value="1"/>
</dbReference>
<dbReference type="InterPro" id="IPR016130">
    <property type="entry name" value="Tyr_Pase_AS"/>
</dbReference>
<evidence type="ECO:0000256" key="4">
    <source>
        <dbReference type="ARBA" id="ARBA00022912"/>
    </source>
</evidence>
<dbReference type="EMBL" id="WVTA01000005">
    <property type="protein sequence ID" value="KAK3210242.1"/>
    <property type="molecule type" value="Genomic_DNA"/>
</dbReference>
<dbReference type="PROSITE" id="PS00383">
    <property type="entry name" value="TYR_PHOSPHATASE_1"/>
    <property type="match status" value="1"/>
</dbReference>
<dbReference type="SUPFAM" id="SSF52799">
    <property type="entry name" value="(Phosphotyrosine protein) phosphatases II"/>
    <property type="match status" value="1"/>
</dbReference>
<evidence type="ECO:0000256" key="3">
    <source>
        <dbReference type="ARBA" id="ARBA00022801"/>
    </source>
</evidence>
<gene>
    <name evidence="7" type="ORF">GRF29_44g2092978</name>
</gene>
<keyword evidence="3" id="KW-0378">Hydrolase</keyword>
<name>A0AAN6LZB0_9PLEO</name>
<comment type="caution">
    <text evidence="7">The sequence shown here is derived from an EMBL/GenBank/DDBJ whole genome shotgun (WGS) entry which is preliminary data.</text>
</comment>
<evidence type="ECO:0000256" key="2">
    <source>
        <dbReference type="ARBA" id="ARBA00013064"/>
    </source>
</evidence>
<feature type="domain" description="Tyrosine specific protein phosphatases" evidence="6">
    <location>
        <begin position="97"/>
        <end position="148"/>
    </location>
</feature>
<dbReference type="CDD" id="cd14498">
    <property type="entry name" value="DSP"/>
    <property type="match status" value="1"/>
</dbReference>
<evidence type="ECO:0000313" key="8">
    <source>
        <dbReference type="Proteomes" id="UP001280581"/>
    </source>
</evidence>
<dbReference type="SMART" id="SM00195">
    <property type="entry name" value="DSPc"/>
    <property type="match status" value="1"/>
</dbReference>
<dbReference type="Proteomes" id="UP001280581">
    <property type="component" value="Unassembled WGS sequence"/>
</dbReference>
<dbReference type="InterPro" id="IPR029021">
    <property type="entry name" value="Prot-tyrosine_phosphatase-like"/>
</dbReference>